<dbReference type="PANTHER" id="PTHR34365">
    <property type="entry name" value="ENOLASE (DUF1399)"/>
    <property type="match status" value="1"/>
</dbReference>
<keyword evidence="2" id="KW-1133">Transmembrane helix</keyword>
<dbReference type="Proteomes" id="UP000799776">
    <property type="component" value="Unassembled WGS sequence"/>
</dbReference>
<dbReference type="PANTHER" id="PTHR34365:SF7">
    <property type="entry name" value="GLYCINE-RICH DOMAIN-CONTAINING PROTEIN 1"/>
    <property type="match status" value="1"/>
</dbReference>
<evidence type="ECO:0008006" key="5">
    <source>
        <dbReference type="Google" id="ProtNLM"/>
    </source>
</evidence>
<dbReference type="Pfam" id="PF07173">
    <property type="entry name" value="GRDP-like"/>
    <property type="match status" value="1"/>
</dbReference>
<evidence type="ECO:0000313" key="3">
    <source>
        <dbReference type="EMBL" id="KAF2089653.1"/>
    </source>
</evidence>
<sequence>MTKEKSLKPDAQPGDSAGNVNVTSLNPRPSTPPPPYQPEENFPNALNETLAKLKFDARTHKPSADECIAHLKFLEALYLLREDVAGRDGVFDIVPPAERGRDEKEQAAFLARVREKRWAVYVARAVDRFEAWWGKCVPQTTGGVDRGCLTSSELLTNKELHLSAGEMGMALAFPSAGNMPPLDVLMVWHAYTLNPRAYFEDCLRYGKLDFWASAFPWRLVNDCVDTATFEYAVSPRAKEQWEKATGHRWDNLMDPMEKTLRCPLCPQAHYLSIPWCRQAGFVEKGSVEFYPGTGFADKDFEHYCDQAGSTLNHDMLRVLKFRGDVQNLITKDIPVSGTILDHEGKPPLIPARARTPPPCYYPSGIIKAGLYVKIIEATDPSTGLRNTTMDTIKRIFEKYADKKLVHRYKGSSFIAPPEKRALRRMMSRYWYNSSPFALDLVGAVIRQGTFIEKMHRIDWLHSPSVRATMDRLITKYVRFFNIIAENPTKLAVPTLDVDLAWHTHQTRPQSYFSNSDHLTSKLIDHDDKIEENMLDTAFEWTSKTYQKAYGEAYSECTCWYCEAIRESHTSPLSRLFKTNNHLATASLHTSSSPHHQKNPSNNDALPSPHISAHPAIRTPDSTARSEIRRAQIDKSYNAACRRAVKEGREPPPRDSTFNAWAWGYYAGSPDPWFPYPVAPAYIGGDCYVVDPGYCETAAGAYGSLRGGVGVRVVLEGVVAVVLVGVAVVVVVAVVEALVEEEAVAAVVVAAGVDVV</sequence>
<keyword evidence="4" id="KW-1185">Reference proteome</keyword>
<dbReference type="AlphaFoldDB" id="A0A6A5YDQ8"/>
<evidence type="ECO:0000256" key="1">
    <source>
        <dbReference type="SAM" id="MobiDB-lite"/>
    </source>
</evidence>
<proteinExistence type="predicted"/>
<accession>A0A6A5YDQ8</accession>
<keyword evidence="2" id="KW-0812">Transmembrane</keyword>
<evidence type="ECO:0000313" key="4">
    <source>
        <dbReference type="Proteomes" id="UP000799776"/>
    </source>
</evidence>
<name>A0A6A5YDQ8_9PEZI</name>
<dbReference type="OrthoDB" id="2684236at2759"/>
<dbReference type="InterPro" id="IPR009836">
    <property type="entry name" value="GRDP-like"/>
</dbReference>
<dbReference type="EMBL" id="ML978714">
    <property type="protein sequence ID" value="KAF2089653.1"/>
    <property type="molecule type" value="Genomic_DNA"/>
</dbReference>
<reference evidence="3" key="1">
    <citation type="journal article" date="2020" name="Stud. Mycol.">
        <title>101 Dothideomycetes genomes: a test case for predicting lifestyles and emergence of pathogens.</title>
        <authorList>
            <person name="Haridas S."/>
            <person name="Albert R."/>
            <person name="Binder M."/>
            <person name="Bloem J."/>
            <person name="Labutti K."/>
            <person name="Salamov A."/>
            <person name="Andreopoulos B."/>
            <person name="Baker S."/>
            <person name="Barry K."/>
            <person name="Bills G."/>
            <person name="Bluhm B."/>
            <person name="Cannon C."/>
            <person name="Castanera R."/>
            <person name="Culley D."/>
            <person name="Daum C."/>
            <person name="Ezra D."/>
            <person name="Gonzalez J."/>
            <person name="Henrissat B."/>
            <person name="Kuo A."/>
            <person name="Liang C."/>
            <person name="Lipzen A."/>
            <person name="Lutzoni F."/>
            <person name="Magnuson J."/>
            <person name="Mondo S."/>
            <person name="Nolan M."/>
            <person name="Ohm R."/>
            <person name="Pangilinan J."/>
            <person name="Park H.-J."/>
            <person name="Ramirez L."/>
            <person name="Alfaro M."/>
            <person name="Sun H."/>
            <person name="Tritt A."/>
            <person name="Yoshinaga Y."/>
            <person name="Zwiers L.-H."/>
            <person name="Turgeon B."/>
            <person name="Goodwin S."/>
            <person name="Spatafora J."/>
            <person name="Crous P."/>
            <person name="Grigoriev I."/>
        </authorList>
    </citation>
    <scope>NUCLEOTIDE SEQUENCE</scope>
    <source>
        <strain evidence="3">CBS 121410</strain>
    </source>
</reference>
<feature type="transmembrane region" description="Helical" evidence="2">
    <location>
        <begin position="712"/>
        <end position="734"/>
    </location>
</feature>
<organism evidence="3 4">
    <name type="scientific">Saccharata proteae CBS 121410</name>
    <dbReference type="NCBI Taxonomy" id="1314787"/>
    <lineage>
        <taxon>Eukaryota</taxon>
        <taxon>Fungi</taxon>
        <taxon>Dikarya</taxon>
        <taxon>Ascomycota</taxon>
        <taxon>Pezizomycotina</taxon>
        <taxon>Dothideomycetes</taxon>
        <taxon>Dothideomycetes incertae sedis</taxon>
        <taxon>Botryosphaeriales</taxon>
        <taxon>Saccharataceae</taxon>
        <taxon>Saccharata</taxon>
    </lineage>
</organism>
<keyword evidence="2" id="KW-0472">Membrane</keyword>
<feature type="region of interest" description="Disordered" evidence="1">
    <location>
        <begin position="587"/>
        <end position="624"/>
    </location>
</feature>
<feature type="region of interest" description="Disordered" evidence="1">
    <location>
        <begin position="1"/>
        <end position="42"/>
    </location>
</feature>
<protein>
    <recommendedName>
        <fullName evidence="5">Alpha-ketoglutarate-dependent sulfonate dioxygenase</fullName>
    </recommendedName>
</protein>
<gene>
    <name evidence="3" type="ORF">K490DRAFT_55237</name>
</gene>
<feature type="compositionally biased region" description="Polar residues" evidence="1">
    <location>
        <begin position="587"/>
        <end position="604"/>
    </location>
</feature>
<evidence type="ECO:0000256" key="2">
    <source>
        <dbReference type="SAM" id="Phobius"/>
    </source>
</evidence>